<evidence type="ECO:0000256" key="5">
    <source>
        <dbReference type="ARBA" id="ARBA00022490"/>
    </source>
</evidence>
<evidence type="ECO:0000256" key="2">
    <source>
        <dbReference type="ARBA" id="ARBA00005369"/>
    </source>
</evidence>
<reference evidence="12 13" key="1">
    <citation type="submission" date="2016-12" db="EMBL/GenBank/DDBJ databases">
        <title>The draft genome sequence of Actinophytocola xinjiangensis.</title>
        <authorList>
            <person name="Wang W."/>
            <person name="Yuan L."/>
        </authorList>
    </citation>
    <scope>NUCLEOTIDE SEQUENCE [LARGE SCALE GENOMIC DNA]</scope>
    <source>
        <strain evidence="12 13">CGMCC 4.4663</strain>
    </source>
</reference>
<dbReference type="InterPro" id="IPR029063">
    <property type="entry name" value="SAM-dependent_MTases_sf"/>
</dbReference>
<evidence type="ECO:0000256" key="4">
    <source>
        <dbReference type="ARBA" id="ARBA00013346"/>
    </source>
</evidence>
<dbReference type="PANTHER" id="PTHR11579:SF0">
    <property type="entry name" value="PROTEIN-L-ISOASPARTATE(D-ASPARTATE) O-METHYLTRANSFERASE"/>
    <property type="match status" value="1"/>
</dbReference>
<evidence type="ECO:0000256" key="3">
    <source>
        <dbReference type="ARBA" id="ARBA00011890"/>
    </source>
</evidence>
<gene>
    <name evidence="12" type="ORF">BLA60_12050</name>
</gene>
<dbReference type="PANTHER" id="PTHR11579">
    <property type="entry name" value="PROTEIN-L-ISOASPARTATE O-METHYLTRANSFERASE"/>
    <property type="match status" value="1"/>
</dbReference>
<comment type="subcellular location">
    <subcellularLocation>
        <location evidence="1">Cytoplasm</location>
    </subcellularLocation>
</comment>
<dbReference type="GO" id="GO:0005737">
    <property type="term" value="C:cytoplasm"/>
    <property type="evidence" value="ECO:0007669"/>
    <property type="project" value="UniProtKB-SubCell"/>
</dbReference>
<dbReference type="SUPFAM" id="SSF53335">
    <property type="entry name" value="S-adenosyl-L-methionine-dependent methyltransferases"/>
    <property type="match status" value="1"/>
</dbReference>
<evidence type="ECO:0000256" key="8">
    <source>
        <dbReference type="ARBA" id="ARBA00022691"/>
    </source>
</evidence>
<evidence type="ECO:0000256" key="9">
    <source>
        <dbReference type="ARBA" id="ARBA00030757"/>
    </source>
</evidence>
<dbReference type="Gene3D" id="3.40.50.150">
    <property type="entry name" value="Vaccinia Virus protein VP39"/>
    <property type="match status" value="1"/>
</dbReference>
<evidence type="ECO:0000256" key="1">
    <source>
        <dbReference type="ARBA" id="ARBA00004496"/>
    </source>
</evidence>
<dbReference type="Proteomes" id="UP000185696">
    <property type="component" value="Unassembled WGS sequence"/>
</dbReference>
<dbReference type="AlphaFoldDB" id="A0A7Z1AZF6"/>
<keyword evidence="6 12" id="KW-0489">Methyltransferase</keyword>
<evidence type="ECO:0000256" key="7">
    <source>
        <dbReference type="ARBA" id="ARBA00022679"/>
    </source>
</evidence>
<name>A0A7Z1AZF6_9PSEU</name>
<comment type="caution">
    <text evidence="12">The sequence shown here is derived from an EMBL/GenBank/DDBJ whole genome shotgun (WGS) entry which is preliminary data.</text>
</comment>
<keyword evidence="5" id="KW-0963">Cytoplasm</keyword>
<keyword evidence="13" id="KW-1185">Reference proteome</keyword>
<keyword evidence="7 12" id="KW-0808">Transferase</keyword>
<dbReference type="GO" id="GO:0032259">
    <property type="term" value="P:methylation"/>
    <property type="evidence" value="ECO:0007669"/>
    <property type="project" value="UniProtKB-KW"/>
</dbReference>
<dbReference type="Pfam" id="PF01135">
    <property type="entry name" value="PCMT"/>
    <property type="match status" value="1"/>
</dbReference>
<accession>A0A7Z1AZF6</accession>
<proteinExistence type="inferred from homology"/>
<comment type="similarity">
    <text evidence="2">Belongs to the methyltransferase superfamily. L-isoaspartyl/D-aspartyl protein methyltransferase family.</text>
</comment>
<evidence type="ECO:0000313" key="12">
    <source>
        <dbReference type="EMBL" id="OLF11777.1"/>
    </source>
</evidence>
<evidence type="ECO:0000256" key="11">
    <source>
        <dbReference type="ARBA" id="ARBA00031350"/>
    </source>
</evidence>
<organism evidence="12 13">
    <name type="scientific">Actinophytocola xinjiangensis</name>
    <dbReference type="NCBI Taxonomy" id="485602"/>
    <lineage>
        <taxon>Bacteria</taxon>
        <taxon>Bacillati</taxon>
        <taxon>Actinomycetota</taxon>
        <taxon>Actinomycetes</taxon>
        <taxon>Pseudonocardiales</taxon>
        <taxon>Pseudonocardiaceae</taxon>
    </lineage>
</organism>
<dbReference type="GO" id="GO:0004719">
    <property type="term" value="F:protein-L-isoaspartate (D-aspartate) O-methyltransferase activity"/>
    <property type="evidence" value="ECO:0007669"/>
    <property type="project" value="UniProtKB-EC"/>
</dbReference>
<dbReference type="EMBL" id="MSIF01000004">
    <property type="protein sequence ID" value="OLF11777.1"/>
    <property type="molecule type" value="Genomic_DNA"/>
</dbReference>
<dbReference type="EC" id="2.1.1.77" evidence="3"/>
<evidence type="ECO:0000256" key="10">
    <source>
        <dbReference type="ARBA" id="ARBA00031323"/>
    </source>
</evidence>
<sequence>MPPNADIWEASLGAELNGLREQLLRHVRERGGATDALVADALRTVPRHLFLPDLPPGSAYRDEVIVTKRDQLGQPTSSSSQPTIMGIMLDQLGAARGQRVLEIGAGTGFNAALLAHIVGPAGRVTSMDLDHDVVERAEENLAAAGVDGVTVLHADGALGCPDRAPFDRIIATVGVWDLAPAWLDQLAPAGRIVVPLDLRGVQRSVAFERAGDHWTSRSARPCGFMRMRGSLAGPERTYLLDMATGLVLSLPDDRELEADAVVEAIDSPSARVPTGVIPGPFDLLDGLGLWLAIRDPRWFALSETDPGARLADAPLVAPDGRATVGILDDYGLATVRAGVTGELVVTGDDQPADELAAHITAWEAAGRPGSAGLRVDAYPPGTPLTAEYVLDKRCVRLALSWPERS</sequence>
<evidence type="ECO:0000313" key="13">
    <source>
        <dbReference type="Proteomes" id="UP000185696"/>
    </source>
</evidence>
<protein>
    <recommendedName>
        <fullName evidence="4">Protein-L-isoaspartate O-methyltransferase</fullName>
        <ecNumber evidence="3">2.1.1.77</ecNumber>
    </recommendedName>
    <alternativeName>
        <fullName evidence="11">L-isoaspartyl protein carboxyl methyltransferase</fullName>
    </alternativeName>
    <alternativeName>
        <fullName evidence="9">Protein L-isoaspartyl methyltransferase</fullName>
    </alternativeName>
    <alternativeName>
        <fullName evidence="10">Protein-beta-aspartate methyltransferase</fullName>
    </alternativeName>
</protein>
<evidence type="ECO:0000256" key="6">
    <source>
        <dbReference type="ARBA" id="ARBA00022603"/>
    </source>
</evidence>
<keyword evidence="8" id="KW-0949">S-adenosyl-L-methionine</keyword>
<dbReference type="InterPro" id="IPR027573">
    <property type="entry name" value="Methyltran_FxLD"/>
</dbReference>
<dbReference type="NCBIfam" id="TIGR04364">
    <property type="entry name" value="methyltran_FxLD"/>
    <property type="match status" value="1"/>
</dbReference>
<dbReference type="CDD" id="cd02440">
    <property type="entry name" value="AdoMet_MTases"/>
    <property type="match status" value="1"/>
</dbReference>
<dbReference type="InterPro" id="IPR000682">
    <property type="entry name" value="PCMT"/>
</dbReference>